<dbReference type="EMBL" id="PKHU01000008">
    <property type="protein sequence ID" value="PKZ28680.1"/>
    <property type="molecule type" value="Genomic_DNA"/>
</dbReference>
<dbReference type="Proteomes" id="UP000234639">
    <property type="component" value="Unassembled WGS sequence"/>
</dbReference>
<evidence type="ECO:0000313" key="1">
    <source>
        <dbReference type="EMBL" id="PKZ28680.1"/>
    </source>
</evidence>
<dbReference type="AlphaFoldDB" id="A0A2I1N8H6"/>
<gene>
    <name evidence="1" type="ORF">CYJ41_07760</name>
</gene>
<dbReference type="PROSITE" id="PS51257">
    <property type="entry name" value="PROKAR_LIPOPROTEIN"/>
    <property type="match status" value="1"/>
</dbReference>
<dbReference type="RefSeq" id="WP_101637673.1">
    <property type="nucleotide sequence ID" value="NZ_PKHU01000008.1"/>
</dbReference>
<name>A0A2I1N8H6_9BACT</name>
<comment type="caution">
    <text evidence="1">The sequence shown here is derived from an EMBL/GenBank/DDBJ whole genome shotgun (WGS) entry which is preliminary data.</text>
</comment>
<accession>A0A2I1N8H6</accession>
<reference evidence="1 2" key="1">
    <citation type="submission" date="2017-12" db="EMBL/GenBank/DDBJ databases">
        <title>Phylogenetic diversity of female urinary microbiome.</title>
        <authorList>
            <person name="Thomas-White K."/>
            <person name="Wolfe A.J."/>
        </authorList>
    </citation>
    <scope>NUCLEOTIDE SEQUENCE [LARGE SCALE GENOMIC DNA]</scope>
    <source>
        <strain evidence="1 2">UMB0112</strain>
    </source>
</reference>
<evidence type="ECO:0008006" key="3">
    <source>
        <dbReference type="Google" id="ProtNLM"/>
    </source>
</evidence>
<organism evidence="1 2">
    <name type="scientific">Campylobacter ureolyticus</name>
    <dbReference type="NCBI Taxonomy" id="827"/>
    <lineage>
        <taxon>Bacteria</taxon>
        <taxon>Pseudomonadati</taxon>
        <taxon>Campylobacterota</taxon>
        <taxon>Epsilonproteobacteria</taxon>
        <taxon>Campylobacterales</taxon>
        <taxon>Campylobacteraceae</taxon>
        <taxon>Campylobacter</taxon>
    </lineage>
</organism>
<protein>
    <recommendedName>
        <fullName evidence="3">Lipoprotein</fullName>
    </recommendedName>
</protein>
<evidence type="ECO:0000313" key="2">
    <source>
        <dbReference type="Proteomes" id="UP000234639"/>
    </source>
</evidence>
<sequence length="154" mass="17660">MNKILKIFFLIYIIVFGGCATKNLTKQNGVLFTMVSSDFKFSDAGFIKTSNKSTELQIYSSGVSILKISIKDKICYNGVCKDEIEFNRNFLKMPYYKGFFAEILGKKPIYNGRDFVKTDCGFDQNLSNAIYQICDNKVYFKNQKGIKIIIKEIN</sequence>
<proteinExistence type="predicted"/>